<organism evidence="2 3">
    <name type="scientific">Listeria grayi</name>
    <name type="common">Listeria murrayi</name>
    <dbReference type="NCBI Taxonomy" id="1641"/>
    <lineage>
        <taxon>Bacteria</taxon>
        <taxon>Bacillati</taxon>
        <taxon>Bacillota</taxon>
        <taxon>Bacilli</taxon>
        <taxon>Bacillales</taxon>
        <taxon>Listeriaceae</taxon>
        <taxon>Listeria</taxon>
    </lineage>
</organism>
<gene>
    <name evidence="2" type="ORF">NCTC10815_00968</name>
</gene>
<dbReference type="AlphaFoldDB" id="A0A378MBC7"/>
<evidence type="ECO:0000256" key="1">
    <source>
        <dbReference type="SAM" id="SignalP"/>
    </source>
</evidence>
<dbReference type="RefSeq" id="WP_003755153.1">
    <property type="nucleotide sequence ID" value="NZ_CABKNG010000001.1"/>
</dbReference>
<evidence type="ECO:0000313" key="2">
    <source>
        <dbReference type="EMBL" id="STY43667.1"/>
    </source>
</evidence>
<accession>A0A378MBC7</accession>
<feature type="signal peptide" evidence="1">
    <location>
        <begin position="1"/>
        <end position="26"/>
    </location>
</feature>
<name>A0A378MBC7_LISGR</name>
<evidence type="ECO:0000313" key="3">
    <source>
        <dbReference type="Proteomes" id="UP000254879"/>
    </source>
</evidence>
<proteinExistence type="predicted"/>
<protein>
    <submittedName>
        <fullName evidence="2">Uncharacterized protein</fullName>
    </submittedName>
</protein>
<dbReference type="Proteomes" id="UP000254879">
    <property type="component" value="Unassembled WGS sequence"/>
</dbReference>
<keyword evidence="1" id="KW-0732">Signal</keyword>
<sequence length="158" mass="17582">MKRILASALTLLLALGSILTPSVASATSMPEPENNEAKVAENFDDFKFDNFLVKDDLKIEKPTISVRSNQTDGGGGGNLKPYWDNSKGAYMIPVYGQPRKGSELYKIGQGNFKRAALKRYGSINKKKTYSFNFINKVSQQHIMSMRGTIINVKCVNRK</sequence>
<reference evidence="2 3" key="1">
    <citation type="submission" date="2018-06" db="EMBL/GenBank/DDBJ databases">
        <authorList>
            <consortium name="Pathogen Informatics"/>
            <person name="Doyle S."/>
        </authorList>
    </citation>
    <scope>NUCLEOTIDE SEQUENCE [LARGE SCALE GENOMIC DNA]</scope>
    <source>
        <strain evidence="3">NCTC 10815</strain>
    </source>
</reference>
<feature type="chain" id="PRO_5017028216" evidence="1">
    <location>
        <begin position="27"/>
        <end position="158"/>
    </location>
</feature>
<dbReference type="EMBL" id="UGPG01000001">
    <property type="protein sequence ID" value="STY43667.1"/>
    <property type="molecule type" value="Genomic_DNA"/>
</dbReference>